<organism evidence="2">
    <name type="scientific">Asparagus officinalis</name>
    <name type="common">Garden asparagus</name>
    <dbReference type="NCBI Taxonomy" id="4686"/>
    <lineage>
        <taxon>Eukaryota</taxon>
        <taxon>Viridiplantae</taxon>
        <taxon>Streptophyta</taxon>
        <taxon>Embryophyta</taxon>
        <taxon>Tracheophyta</taxon>
        <taxon>Spermatophyta</taxon>
        <taxon>Magnoliopsida</taxon>
        <taxon>Liliopsida</taxon>
        <taxon>Asparagales</taxon>
        <taxon>Asparagaceae</taxon>
        <taxon>Asparagoideae</taxon>
        <taxon>Asparagus</taxon>
    </lineage>
</organism>
<dbReference type="EMBL" id="AC183433">
    <property type="protein sequence ID" value="ABD63084.1"/>
    <property type="molecule type" value="Genomic_DNA"/>
</dbReference>
<feature type="region of interest" description="Disordered" evidence="1">
    <location>
        <begin position="1"/>
        <end position="24"/>
    </location>
</feature>
<reference evidence="2" key="1">
    <citation type="submission" date="2006-03" db="EMBL/GenBank/DDBJ databases">
        <title>Comparative Sequence and Genetic Analyses of Asparagus BACs Reveal No Microsynteny with Onion or Rice.</title>
        <authorList>
            <person name="Jernej J."/>
            <person name="Telgmann A."/>
            <person name="Jung C."/>
            <person name="Cheung F."/>
            <person name="Havey M.J."/>
            <person name="Town C.D."/>
        </authorList>
    </citation>
    <scope>NUCLEOTIDE SEQUENCE</scope>
</reference>
<protein>
    <submittedName>
        <fullName evidence="2">Uncharacterized protein</fullName>
    </submittedName>
</protein>
<evidence type="ECO:0000256" key="1">
    <source>
        <dbReference type="SAM" id="MobiDB-lite"/>
    </source>
</evidence>
<evidence type="ECO:0000313" key="2">
    <source>
        <dbReference type="EMBL" id="ABD63084.1"/>
    </source>
</evidence>
<dbReference type="AlphaFoldDB" id="Q2AA83"/>
<name>Q2AA83_ASPOF</name>
<sequence>MVDKGKSIRCSNDPNPDFSPRGKVGLGIAQRMSRLQLEAINHRDYPRMHKGLSLDNNLSDTCSAITSNDEPSDTCTIIVSNDTMSSMGEVREAFVIILDQVAQILQEALARQR</sequence>
<gene>
    <name evidence="2" type="ORF">17.t00011</name>
</gene>
<accession>Q2AA83</accession>
<proteinExistence type="predicted"/>